<dbReference type="PROSITE" id="PS51257">
    <property type="entry name" value="PROKAR_LIPOPROTEIN"/>
    <property type="match status" value="1"/>
</dbReference>
<proteinExistence type="predicted"/>
<feature type="signal peptide" evidence="1">
    <location>
        <begin position="1"/>
        <end position="20"/>
    </location>
</feature>
<keyword evidence="1" id="KW-0732">Signal</keyword>
<protein>
    <submittedName>
        <fullName evidence="3">CAP domain-containing protein</fullName>
    </submittedName>
</protein>
<feature type="chain" id="PRO_5045183412" evidence="1">
    <location>
        <begin position="21"/>
        <end position="163"/>
    </location>
</feature>
<evidence type="ECO:0000259" key="2">
    <source>
        <dbReference type="Pfam" id="PF00188"/>
    </source>
</evidence>
<dbReference type="PANTHER" id="PTHR31157:SF1">
    <property type="entry name" value="SCP DOMAIN-CONTAINING PROTEIN"/>
    <property type="match status" value="1"/>
</dbReference>
<evidence type="ECO:0000313" key="4">
    <source>
        <dbReference type="Proteomes" id="UP001597549"/>
    </source>
</evidence>
<comment type="caution">
    <text evidence="3">The sequence shown here is derived from an EMBL/GenBank/DDBJ whole genome shotgun (WGS) entry which is preliminary data.</text>
</comment>
<name>A0ABW5Z521_9FLAO</name>
<dbReference type="InterPro" id="IPR014044">
    <property type="entry name" value="CAP_dom"/>
</dbReference>
<dbReference type="Pfam" id="PF00188">
    <property type="entry name" value="CAP"/>
    <property type="match status" value="1"/>
</dbReference>
<keyword evidence="4" id="KW-1185">Reference proteome</keyword>
<dbReference type="RefSeq" id="WP_379804313.1">
    <property type="nucleotide sequence ID" value="NZ_JBHUOL010000006.1"/>
</dbReference>
<dbReference type="SUPFAM" id="SSF55797">
    <property type="entry name" value="PR-1-like"/>
    <property type="match status" value="1"/>
</dbReference>
<dbReference type="PANTHER" id="PTHR31157">
    <property type="entry name" value="SCP DOMAIN-CONTAINING PROTEIN"/>
    <property type="match status" value="1"/>
</dbReference>
<organism evidence="3 4">
    <name type="scientific">Flavobacterium ardleyense</name>
    <dbReference type="NCBI Taxonomy" id="2038737"/>
    <lineage>
        <taxon>Bacteria</taxon>
        <taxon>Pseudomonadati</taxon>
        <taxon>Bacteroidota</taxon>
        <taxon>Flavobacteriia</taxon>
        <taxon>Flavobacteriales</taxon>
        <taxon>Flavobacteriaceae</taxon>
        <taxon>Flavobacterium</taxon>
    </lineage>
</organism>
<dbReference type="Gene3D" id="3.40.33.10">
    <property type="entry name" value="CAP"/>
    <property type="match status" value="1"/>
</dbReference>
<dbReference type="InterPro" id="IPR035940">
    <property type="entry name" value="CAP_sf"/>
</dbReference>
<feature type="domain" description="SCP" evidence="2">
    <location>
        <begin position="48"/>
        <end position="157"/>
    </location>
</feature>
<evidence type="ECO:0000256" key="1">
    <source>
        <dbReference type="SAM" id="SignalP"/>
    </source>
</evidence>
<evidence type="ECO:0000313" key="3">
    <source>
        <dbReference type="EMBL" id="MFD2907737.1"/>
    </source>
</evidence>
<reference evidence="4" key="1">
    <citation type="journal article" date="2019" name="Int. J. Syst. Evol. Microbiol.">
        <title>The Global Catalogue of Microorganisms (GCM) 10K type strain sequencing project: providing services to taxonomists for standard genome sequencing and annotation.</title>
        <authorList>
            <consortium name="The Broad Institute Genomics Platform"/>
            <consortium name="The Broad Institute Genome Sequencing Center for Infectious Disease"/>
            <person name="Wu L."/>
            <person name="Ma J."/>
        </authorList>
    </citation>
    <scope>NUCLEOTIDE SEQUENCE [LARGE SCALE GENOMIC DNA]</scope>
    <source>
        <strain evidence="4">KCTC 52644</strain>
    </source>
</reference>
<dbReference type="CDD" id="cd05379">
    <property type="entry name" value="CAP_bacterial"/>
    <property type="match status" value="1"/>
</dbReference>
<dbReference type="EMBL" id="JBHUOL010000006">
    <property type="protein sequence ID" value="MFD2907737.1"/>
    <property type="molecule type" value="Genomic_DNA"/>
</dbReference>
<dbReference type="Proteomes" id="UP001597549">
    <property type="component" value="Unassembled WGS sequence"/>
</dbReference>
<gene>
    <name evidence="3" type="ORF">ACFSX9_03215</name>
</gene>
<accession>A0ABW5Z521</accession>
<sequence length="163" mass="18002">MKKIIITIVALTFISLTSCSSDSDNVSNSNPIETAKSYTHAVNELELLDEVNSYRVSVGLIPLQIIEHISHVSSQHNDYMIAVKNANHDGFSERKSNLKQVLCAVRVGENVAYGFNTSKATVSAWTTSPSHKANLEGDYSHFGASIKTDDAGRKYYTNMFIKK</sequence>